<dbReference type="Gene3D" id="3.30.460.10">
    <property type="entry name" value="Beta Polymerase, domain 2"/>
    <property type="match status" value="1"/>
</dbReference>
<dbReference type="SUPFAM" id="SSF81301">
    <property type="entry name" value="Nucleotidyltransferase"/>
    <property type="match status" value="1"/>
</dbReference>
<dbReference type="EMBL" id="CP002098">
    <property type="protein sequence ID" value="ADM27796.1"/>
    <property type="molecule type" value="Genomic_DNA"/>
</dbReference>
<dbReference type="Proteomes" id="UP000001304">
    <property type="component" value="Chromosome"/>
</dbReference>
<dbReference type="CDD" id="cd05403">
    <property type="entry name" value="NT_KNTase_like"/>
    <property type="match status" value="1"/>
</dbReference>
<dbReference type="Pfam" id="PF01909">
    <property type="entry name" value="NTP_transf_2"/>
    <property type="match status" value="1"/>
</dbReference>
<evidence type="ECO:0000313" key="2">
    <source>
        <dbReference type="EMBL" id="ADM27796.1"/>
    </source>
</evidence>
<dbReference type="PANTHER" id="PTHR33933">
    <property type="entry name" value="NUCLEOTIDYLTRANSFERASE"/>
    <property type="match status" value="1"/>
</dbReference>
<dbReference type="STRING" id="583356.Igag_0981"/>
<name>E0SNK0_IGNAA</name>
<dbReference type="GO" id="GO:0016779">
    <property type="term" value="F:nucleotidyltransferase activity"/>
    <property type="evidence" value="ECO:0007669"/>
    <property type="project" value="InterPro"/>
</dbReference>
<feature type="domain" description="Polymerase nucleotidyl transferase" evidence="1">
    <location>
        <begin position="15"/>
        <end position="65"/>
    </location>
</feature>
<accession>E0SNK0</accession>
<organism evidence="2 3">
    <name type="scientific">Ignisphaera aggregans (strain DSM 17230 / JCM 13409 / AQ1.S1)</name>
    <dbReference type="NCBI Taxonomy" id="583356"/>
    <lineage>
        <taxon>Archaea</taxon>
        <taxon>Thermoproteota</taxon>
        <taxon>Thermoprotei</taxon>
        <taxon>Desulfurococcales</taxon>
        <taxon>Desulfurococcaceae</taxon>
        <taxon>Ignisphaera</taxon>
    </lineage>
</organism>
<dbReference type="InterPro" id="IPR052548">
    <property type="entry name" value="Type_VII_TA_antitoxin"/>
</dbReference>
<evidence type="ECO:0000313" key="3">
    <source>
        <dbReference type="Proteomes" id="UP000001304"/>
    </source>
</evidence>
<evidence type="ECO:0000259" key="1">
    <source>
        <dbReference type="Pfam" id="PF01909"/>
    </source>
</evidence>
<keyword evidence="3" id="KW-1185">Reference proteome</keyword>
<dbReference type="PANTHER" id="PTHR33933:SF1">
    <property type="entry name" value="PROTEIN ADENYLYLTRANSFERASE MNTA-RELATED"/>
    <property type="match status" value="1"/>
</dbReference>
<dbReference type="InterPro" id="IPR043519">
    <property type="entry name" value="NT_sf"/>
</dbReference>
<proteinExistence type="predicted"/>
<dbReference type="InterPro" id="IPR002934">
    <property type="entry name" value="Polymerase_NTP_transf_dom"/>
</dbReference>
<dbReference type="BioCyc" id="IAGG583356:GHAH-964-MONOMER"/>
<dbReference type="KEGG" id="iag:Igag_0981"/>
<dbReference type="AlphaFoldDB" id="E0SNK0"/>
<reference evidence="2 3" key="1">
    <citation type="journal article" date="2010" name="Stand. Genomic Sci.">
        <title>Complete genome sequence of Ignisphaera aggregans type strain (AQ1.S1).</title>
        <authorList>
            <person name="Goker M."/>
            <person name="Held B."/>
            <person name="Lapidus A."/>
            <person name="Nolan M."/>
            <person name="Spring S."/>
            <person name="Yasawong M."/>
            <person name="Lucas S."/>
            <person name="Glavina Del Rio T."/>
            <person name="Tice H."/>
            <person name="Cheng J.F."/>
            <person name="Goodwin L."/>
            <person name="Tapia R."/>
            <person name="Pitluck S."/>
            <person name="Liolios K."/>
            <person name="Ivanova N."/>
            <person name="Mavromatis K."/>
            <person name="Mikhailova N."/>
            <person name="Pati A."/>
            <person name="Chen A."/>
            <person name="Palaniappan K."/>
            <person name="Brambilla E."/>
            <person name="Land M."/>
            <person name="Hauser L."/>
            <person name="Chang Y.J."/>
            <person name="Jeffries C.D."/>
            <person name="Brettin T."/>
            <person name="Detter J.C."/>
            <person name="Han C."/>
            <person name="Rohde M."/>
            <person name="Sikorski J."/>
            <person name="Woyke T."/>
            <person name="Bristow J."/>
            <person name="Eisen J.A."/>
            <person name="Markowitz V."/>
            <person name="Hugenholtz P."/>
            <person name="Kyrpides N.C."/>
            <person name="Klenk H.P."/>
        </authorList>
    </citation>
    <scope>NUCLEOTIDE SEQUENCE [LARGE SCALE GENOMIC DNA]</scope>
    <source>
        <strain evidence="3">DSM 17230 / JCM 13409 / AQ1.S1</strain>
    </source>
</reference>
<sequence length="138" mass="15854">MGEKTFEKSWARVVEEVVRRISAKFPQIEAVVVFGSWSRGRGGEWSDIDILIVVDEAEKYGVLERFAIATELGVRGTDIFIYSYREVESMAKKGNPLVLSALIEGIKIISSERIERLSRDIAKLYTRTRRMWKRLDSP</sequence>
<dbReference type="HOGENOM" id="CLU_130257_9_0_2"/>
<gene>
    <name evidence="2" type="ordered locus">Igag_0981</name>
</gene>
<protein>
    <submittedName>
        <fullName evidence="2">DNA polymerase beta domain protein region</fullName>
    </submittedName>
</protein>